<reference evidence="1 2" key="1">
    <citation type="journal article" date="2019" name="New Phytol.">
        <title>Comparative genomics reveals unique wood-decay strategies and fruiting body development in the Schizophyllaceae.</title>
        <authorList>
            <person name="Almasi E."/>
            <person name="Sahu N."/>
            <person name="Krizsan K."/>
            <person name="Balint B."/>
            <person name="Kovacs G.M."/>
            <person name="Kiss B."/>
            <person name="Cseklye J."/>
            <person name="Drula E."/>
            <person name="Henrissat B."/>
            <person name="Nagy I."/>
            <person name="Chovatia M."/>
            <person name="Adam C."/>
            <person name="LaButti K."/>
            <person name="Lipzen A."/>
            <person name="Riley R."/>
            <person name="Grigoriev I.V."/>
            <person name="Nagy L.G."/>
        </authorList>
    </citation>
    <scope>NUCLEOTIDE SEQUENCE [LARGE SCALE GENOMIC DNA]</scope>
    <source>
        <strain evidence="1 2">NL-1724</strain>
    </source>
</reference>
<dbReference type="Proteomes" id="UP000320762">
    <property type="component" value="Unassembled WGS sequence"/>
</dbReference>
<evidence type="ECO:0000313" key="2">
    <source>
        <dbReference type="Proteomes" id="UP000320762"/>
    </source>
</evidence>
<dbReference type="STRING" id="97359.A0A550CQM9"/>
<gene>
    <name evidence="1" type="ORF">BD626DRAFT_452441</name>
</gene>
<keyword evidence="2" id="KW-1185">Reference proteome</keyword>
<organism evidence="1 2">
    <name type="scientific">Schizophyllum amplum</name>
    <dbReference type="NCBI Taxonomy" id="97359"/>
    <lineage>
        <taxon>Eukaryota</taxon>
        <taxon>Fungi</taxon>
        <taxon>Dikarya</taxon>
        <taxon>Basidiomycota</taxon>
        <taxon>Agaricomycotina</taxon>
        <taxon>Agaricomycetes</taxon>
        <taxon>Agaricomycetidae</taxon>
        <taxon>Agaricales</taxon>
        <taxon>Schizophyllaceae</taxon>
        <taxon>Schizophyllum</taxon>
    </lineage>
</organism>
<accession>A0A550CQM9</accession>
<proteinExistence type="predicted"/>
<sequence>MAWRPTELPSSISELQFQPDWASAYGRLVTLERQYLDGLARLPQTQHTKKDQTVLEMHVMSIRIVGWLFKVFEGDMCRSELARSIHSCQSEEKLLDSGLFICDYFLRAFWKSQGRIPSDSSHPSRPSFDVQREVFEDTLVEAPKSHSSAKKQLRLYDLAMLLSTPALPRSIKLEDVEKNPAAVKVPFCKLECAHILSESINQDIHKDDNKKEWAASVWKIFEHFGRGDILHELKGPLVHRLENILSLCADLHDPFDTLDIWLEHVGNARYYSDDGIIEFTTPDEKAYPLPSRRYIQLHAAACQVAHLSGAVDYFEKIDRALDEDGVLAEDGHQMYVLADRLRQVICPAYGLEHL</sequence>
<dbReference type="OrthoDB" id="2104739at2759"/>
<dbReference type="AlphaFoldDB" id="A0A550CQM9"/>
<dbReference type="EMBL" id="VDMD01000003">
    <property type="protein sequence ID" value="TRM67049.1"/>
    <property type="molecule type" value="Genomic_DNA"/>
</dbReference>
<protein>
    <submittedName>
        <fullName evidence="1">Uncharacterized protein</fullName>
    </submittedName>
</protein>
<name>A0A550CQM9_9AGAR</name>
<comment type="caution">
    <text evidence="1">The sequence shown here is derived from an EMBL/GenBank/DDBJ whole genome shotgun (WGS) entry which is preliminary data.</text>
</comment>
<evidence type="ECO:0000313" key="1">
    <source>
        <dbReference type="EMBL" id="TRM67049.1"/>
    </source>
</evidence>